<comment type="similarity">
    <text evidence="1 4">Belongs to the UDP-glycosyltransferase family.</text>
</comment>
<dbReference type="Gene3D" id="3.40.50.2000">
    <property type="entry name" value="Glycogen Phosphorylase B"/>
    <property type="match status" value="1"/>
</dbReference>
<reference evidence="5" key="2">
    <citation type="submission" date="2021-08" db="EMBL/GenBank/DDBJ databases">
        <authorList>
            <person name="Eriksson T."/>
        </authorList>
    </citation>
    <scope>NUCLEOTIDE SEQUENCE</scope>
    <source>
        <strain evidence="5">Stoneville</strain>
        <tissue evidence="5">Whole head</tissue>
    </source>
</reference>
<evidence type="ECO:0000313" key="6">
    <source>
        <dbReference type="Proteomes" id="UP000719412"/>
    </source>
</evidence>
<name>A0A8J6HBE2_TENMO</name>
<dbReference type="InterPro" id="IPR035595">
    <property type="entry name" value="UDP_glycos_trans_CS"/>
</dbReference>
<comment type="caution">
    <text evidence="5">The sequence shown here is derived from an EMBL/GenBank/DDBJ whole genome shotgun (WGS) entry which is preliminary data.</text>
</comment>
<sequence>MKAADLYHVWNIRSRTFNAGANILGLYFHAGKSHHILGEMLLKELARRGHNVTMASPFPLAQPFPNYTDIHLTGIVEDQLARESMFMKMNQGHTFIGINDVLELTRAQTELTLNHTEMAKLLHSGTKFDVIIIDWFMNSAILMFGKLFDAPIIPIASHGTTHLANYITGNPSPPSYVPTAMLAFSPNMSFFQRVFNGLVTIGYNLVGHSNAKYHQHLLEKYYDNPPSFEELMDTVALVLSNGHYSFEPARPFVPNLIPVGGFHVQKPKKLPQDLQNYMDAAKQGVIYFSLGSNMKSVLLPEEKQQEILRAFAKVPYKVLWKWENDKLENKPDNVLIRKWFPQNDILGHPNLKLFISHGGLLSTIESLHHGVPVLGVPIFGDQKANIPNAVAAGYAVQLELSDLNEETLGQALNEILNKPKYSENAKMRSRLLHDQPMSPMDTAVFWVEHVIRHKGAPHLRNAGSYLAWYQYLMLDVALFVIMLLGTQEFDGDGGATDACLGVILSIPNRRNVDSATSVLNMFTLCMSRGHPPLPDAQYQNSEFRSSL</sequence>
<dbReference type="PANTHER" id="PTHR48043">
    <property type="entry name" value="EG:EG0003.4 PROTEIN-RELATED"/>
    <property type="match status" value="1"/>
</dbReference>
<reference evidence="5" key="1">
    <citation type="journal article" date="2020" name="J Insects Food Feed">
        <title>The yellow mealworm (Tenebrio molitor) genome: a resource for the emerging insects as food and feed industry.</title>
        <authorList>
            <person name="Eriksson T."/>
            <person name="Andere A."/>
            <person name="Kelstrup H."/>
            <person name="Emery V."/>
            <person name="Picard C."/>
        </authorList>
    </citation>
    <scope>NUCLEOTIDE SEQUENCE</scope>
    <source>
        <strain evidence="5">Stoneville</strain>
        <tissue evidence="5">Whole head</tissue>
    </source>
</reference>
<evidence type="ECO:0000313" key="5">
    <source>
        <dbReference type="EMBL" id="KAH0811564.1"/>
    </source>
</evidence>
<keyword evidence="6" id="KW-1185">Reference proteome</keyword>
<protein>
    <recommendedName>
        <fullName evidence="7">UDP-glucuronosyltransferase</fullName>
    </recommendedName>
</protein>
<keyword evidence="2 4" id="KW-0328">Glycosyltransferase</keyword>
<evidence type="ECO:0000256" key="2">
    <source>
        <dbReference type="ARBA" id="ARBA00022676"/>
    </source>
</evidence>
<dbReference type="GO" id="GO:0008194">
    <property type="term" value="F:UDP-glycosyltransferase activity"/>
    <property type="evidence" value="ECO:0007669"/>
    <property type="project" value="InterPro"/>
</dbReference>
<evidence type="ECO:0000256" key="4">
    <source>
        <dbReference type="RuleBase" id="RU003718"/>
    </source>
</evidence>
<proteinExistence type="inferred from homology"/>
<evidence type="ECO:0000256" key="3">
    <source>
        <dbReference type="ARBA" id="ARBA00022679"/>
    </source>
</evidence>
<evidence type="ECO:0008006" key="7">
    <source>
        <dbReference type="Google" id="ProtNLM"/>
    </source>
</evidence>
<evidence type="ECO:0000256" key="1">
    <source>
        <dbReference type="ARBA" id="ARBA00009995"/>
    </source>
</evidence>
<dbReference type="InterPro" id="IPR002213">
    <property type="entry name" value="UDP_glucos_trans"/>
</dbReference>
<gene>
    <name evidence="5" type="ORF">GEV33_011227</name>
</gene>
<dbReference type="AlphaFoldDB" id="A0A8J6HBE2"/>
<dbReference type="PROSITE" id="PS00375">
    <property type="entry name" value="UDPGT"/>
    <property type="match status" value="1"/>
</dbReference>
<keyword evidence="3 4" id="KW-0808">Transferase</keyword>
<accession>A0A8J6HBE2</accession>
<dbReference type="CDD" id="cd03784">
    <property type="entry name" value="GT1_Gtf-like"/>
    <property type="match status" value="1"/>
</dbReference>
<dbReference type="FunFam" id="3.40.50.2000:FF:000050">
    <property type="entry name" value="UDP-glucuronosyltransferase"/>
    <property type="match status" value="1"/>
</dbReference>
<dbReference type="Pfam" id="PF00201">
    <property type="entry name" value="UDPGT"/>
    <property type="match status" value="1"/>
</dbReference>
<dbReference type="Proteomes" id="UP000719412">
    <property type="component" value="Unassembled WGS sequence"/>
</dbReference>
<dbReference type="PANTHER" id="PTHR48043:SF159">
    <property type="entry name" value="EG:EG0003.4 PROTEIN-RELATED"/>
    <property type="match status" value="1"/>
</dbReference>
<dbReference type="InterPro" id="IPR050271">
    <property type="entry name" value="UDP-glycosyltransferase"/>
</dbReference>
<dbReference type="EMBL" id="JABDTM020026709">
    <property type="protein sequence ID" value="KAH0811564.1"/>
    <property type="molecule type" value="Genomic_DNA"/>
</dbReference>
<organism evidence="5 6">
    <name type="scientific">Tenebrio molitor</name>
    <name type="common">Yellow mealworm beetle</name>
    <dbReference type="NCBI Taxonomy" id="7067"/>
    <lineage>
        <taxon>Eukaryota</taxon>
        <taxon>Metazoa</taxon>
        <taxon>Ecdysozoa</taxon>
        <taxon>Arthropoda</taxon>
        <taxon>Hexapoda</taxon>
        <taxon>Insecta</taxon>
        <taxon>Pterygota</taxon>
        <taxon>Neoptera</taxon>
        <taxon>Endopterygota</taxon>
        <taxon>Coleoptera</taxon>
        <taxon>Polyphaga</taxon>
        <taxon>Cucujiformia</taxon>
        <taxon>Tenebrionidae</taxon>
        <taxon>Tenebrio</taxon>
    </lineage>
</organism>
<dbReference type="SUPFAM" id="SSF53756">
    <property type="entry name" value="UDP-Glycosyltransferase/glycogen phosphorylase"/>
    <property type="match status" value="1"/>
</dbReference>